<feature type="region of interest" description="Disordered" evidence="5">
    <location>
        <begin position="511"/>
        <end position="558"/>
    </location>
</feature>
<evidence type="ECO:0000256" key="3">
    <source>
        <dbReference type="ARBA" id="ARBA00022777"/>
    </source>
</evidence>
<dbReference type="GO" id="GO:0000824">
    <property type="term" value="F:inositol-1,4,5,6-tetrakisphosphate 3-kinase activity"/>
    <property type="evidence" value="ECO:0007669"/>
    <property type="project" value="TreeGrafter"/>
</dbReference>
<comment type="caution">
    <text evidence="6">The sequence shown here is derived from an EMBL/GenBank/DDBJ whole genome shotgun (WGS) entry which is preliminary data.</text>
</comment>
<keyword evidence="7" id="KW-1185">Reference proteome</keyword>
<evidence type="ECO:0000313" key="7">
    <source>
        <dbReference type="Proteomes" id="UP001172673"/>
    </source>
</evidence>
<feature type="compositionally biased region" description="Low complexity" evidence="5">
    <location>
        <begin position="755"/>
        <end position="766"/>
    </location>
</feature>
<dbReference type="GO" id="GO:0005634">
    <property type="term" value="C:nucleus"/>
    <property type="evidence" value="ECO:0007669"/>
    <property type="project" value="TreeGrafter"/>
</dbReference>
<feature type="compositionally biased region" description="Polar residues" evidence="5">
    <location>
        <begin position="526"/>
        <end position="540"/>
    </location>
</feature>
<feature type="compositionally biased region" description="Polar residues" evidence="5">
    <location>
        <begin position="184"/>
        <end position="197"/>
    </location>
</feature>
<dbReference type="Gene3D" id="3.30.470.160">
    <property type="entry name" value="Inositol polyphosphate kinase"/>
    <property type="match status" value="1"/>
</dbReference>
<feature type="compositionally biased region" description="Polar residues" evidence="5">
    <location>
        <begin position="420"/>
        <end position="440"/>
    </location>
</feature>
<accession>A0AA38WWZ1</accession>
<feature type="compositionally biased region" description="Basic residues" evidence="5">
    <location>
        <begin position="659"/>
        <end position="670"/>
    </location>
</feature>
<feature type="compositionally biased region" description="Basic and acidic residues" evidence="5">
    <location>
        <begin position="274"/>
        <end position="290"/>
    </location>
</feature>
<feature type="region of interest" description="Disordered" evidence="5">
    <location>
        <begin position="803"/>
        <end position="875"/>
    </location>
</feature>
<keyword evidence="2 4" id="KW-0808">Transferase</keyword>
<feature type="compositionally biased region" description="Basic and acidic residues" evidence="5">
    <location>
        <begin position="238"/>
        <end position="259"/>
    </location>
</feature>
<evidence type="ECO:0000256" key="4">
    <source>
        <dbReference type="RuleBase" id="RU363090"/>
    </source>
</evidence>
<dbReference type="EMBL" id="JAPDRK010000025">
    <property type="protein sequence ID" value="KAJ9602655.1"/>
    <property type="molecule type" value="Genomic_DNA"/>
</dbReference>
<feature type="compositionally biased region" description="Basic and acidic residues" evidence="5">
    <location>
        <begin position="119"/>
        <end position="144"/>
    </location>
</feature>
<comment type="similarity">
    <text evidence="1 4">Belongs to the inositol phosphokinase (IPK) family.</text>
</comment>
<dbReference type="Pfam" id="PF03770">
    <property type="entry name" value="IPK"/>
    <property type="match status" value="1"/>
</dbReference>
<feature type="compositionally biased region" description="Polar residues" evidence="5">
    <location>
        <begin position="683"/>
        <end position="701"/>
    </location>
</feature>
<feature type="region of interest" description="Disordered" evidence="5">
    <location>
        <begin position="382"/>
        <end position="448"/>
    </location>
</feature>
<name>A0AA38WWZ1_9EURO</name>
<sequence length="1150" mass="127040">MSTIITHPVSPPETDKTHRINSTPRKLDWSRRSDSFTDVNILPSSVLSSAGPIHGVRRIASDSNPWAQKFADGMEDQEAENKRHSLHGGVTTAPDTGSETGHHVAFERGDSMRTIMKGPRTERSVSRGRPHVEKSIEATVKKPESGGNARSRKASHMMGLFDPRSGSASPAPALNDNLVISGEPSKQASSRPTTPSDQDIGFPWATRRSSKELIEVPVATRDPSRPASVHSSKATSPLKHDHDPYFRQQDLSRRPDLQDSRASYKASRATTTSEKTEDGKSADEQHPSEEEHISAAVYYPHSGPSPEEIERYISPGEVVSPELSIPRSIPPPTDDIVLTTDNKAHEALGGTEHIDISVVSQHEKKIFHGNYRPLDEVINESQLPLSPPSEASTTALVSTSESEPESGDELGIQSQHDDMSTTPTQRSTLTRRPTDSQAPSKTKARVVLEPYKHQVGGHSTIFRFSRRAVCKQLNNRENEFYERIEQRHPDMLKFLPRYIGVLNVTFSKLPKSVQNSDSKPGEETGGSKQENQLAETNGSPETGRVASTCGEQPRMVSHSIQQIGSIPEVILEQNKHIIPSDYFALPERPKSADPNHGRKRSGDFDATDGPVQDAKATNKSLTRPAMPEHSNSWGHTTVNEGLRDKILREVLGPPPVQYIRRHAPAHRSFPRVKGDQPRRRRSNLSVNSFPQQEATDVSQSDGHLDLDTASSRDIPHMAPLREVLSKTADTASVYSSSTSATEDFKHNLEQVRTTGSEMSSGSGPESRAVVKRRHSGMGLRRRRSSVNTKETPDLEYFEDEAYATDFGPDTGGDVFSMDQGRNERNVNASQKASASVTNGSLDRSAADEMVSQKNNPSKGNTQGSLIPSNPKEAQQTYEASGNRVMFFILLEDLTSGMGRPCVLDLKMGTRQFGVEATKKKIESQRSKCKSTTSRQLGVRVCGMQTFNAKTGKVSYEDKYFGRDLKAGQQFREALTRFLYDGVSYDSVARHIPTILHKLSKLESMVRRLPGYRFYASSLLMLYDAEPYRAREAEEAAKNGIDIAKQKQKEGKKWPPPIDIKLVDFANCVTGEDELPPNAQAPPVHPKDIDRGYLRGLKTLKAYFGRILSDIRNNQVLETSDRGELPTDDEDSHPLSNGANGTTEEEAEVSV</sequence>
<gene>
    <name evidence="6" type="primary">KCS1</name>
    <name evidence="6" type="ORF">H2200_012848</name>
</gene>
<proteinExistence type="inferred from homology"/>
<evidence type="ECO:0000256" key="2">
    <source>
        <dbReference type="ARBA" id="ARBA00022679"/>
    </source>
</evidence>
<feature type="region of interest" description="Disordered" evidence="5">
    <location>
        <begin position="752"/>
        <end position="789"/>
    </location>
</feature>
<feature type="region of interest" description="Disordered" evidence="5">
    <location>
        <begin position="1"/>
        <end position="31"/>
    </location>
</feature>
<feature type="compositionally biased region" description="Basic and acidic residues" evidence="5">
    <location>
        <begin position="100"/>
        <end position="111"/>
    </location>
</feature>
<feature type="compositionally biased region" description="Polar residues" evidence="5">
    <location>
        <begin position="825"/>
        <end position="841"/>
    </location>
</feature>
<feature type="region of interest" description="Disordered" evidence="5">
    <location>
        <begin position="585"/>
        <end position="635"/>
    </location>
</feature>
<feature type="compositionally biased region" description="Basic and acidic residues" evidence="5">
    <location>
        <begin position="587"/>
        <end position="603"/>
    </location>
</feature>
<protein>
    <recommendedName>
        <fullName evidence="4">Kinase</fullName>
        <ecNumber evidence="4">2.7.-.-</ecNumber>
    </recommendedName>
</protein>
<feature type="compositionally biased region" description="Basic residues" evidence="5">
    <location>
        <begin position="769"/>
        <end position="784"/>
    </location>
</feature>
<dbReference type="Proteomes" id="UP001172673">
    <property type="component" value="Unassembled WGS sequence"/>
</dbReference>
<dbReference type="AlphaFoldDB" id="A0AA38WWZ1"/>
<dbReference type="GO" id="GO:0008440">
    <property type="term" value="F:inositol-1,4,5-trisphosphate 3-kinase activity"/>
    <property type="evidence" value="ECO:0007669"/>
    <property type="project" value="TreeGrafter"/>
</dbReference>
<dbReference type="PANTHER" id="PTHR12400:SF21">
    <property type="entry name" value="KINASE"/>
    <property type="match status" value="1"/>
</dbReference>
<dbReference type="GO" id="GO:0046854">
    <property type="term" value="P:phosphatidylinositol phosphate biosynthetic process"/>
    <property type="evidence" value="ECO:0007669"/>
    <property type="project" value="TreeGrafter"/>
</dbReference>
<organism evidence="6 7">
    <name type="scientific">Cladophialophora chaetospira</name>
    <dbReference type="NCBI Taxonomy" id="386627"/>
    <lineage>
        <taxon>Eukaryota</taxon>
        <taxon>Fungi</taxon>
        <taxon>Dikarya</taxon>
        <taxon>Ascomycota</taxon>
        <taxon>Pezizomycotina</taxon>
        <taxon>Eurotiomycetes</taxon>
        <taxon>Chaetothyriomycetidae</taxon>
        <taxon>Chaetothyriales</taxon>
        <taxon>Herpotrichiellaceae</taxon>
        <taxon>Cladophialophora</taxon>
    </lineage>
</organism>
<feature type="compositionally biased region" description="Polar residues" evidence="5">
    <location>
        <begin position="382"/>
        <end position="401"/>
    </location>
</feature>
<dbReference type="InterPro" id="IPR038286">
    <property type="entry name" value="IPK_sf"/>
</dbReference>
<feature type="compositionally biased region" description="Polar residues" evidence="5">
    <location>
        <begin position="851"/>
        <end position="875"/>
    </location>
</feature>
<dbReference type="PANTHER" id="PTHR12400">
    <property type="entry name" value="INOSITOL POLYPHOSPHATE KINASE"/>
    <property type="match status" value="1"/>
</dbReference>
<evidence type="ECO:0000256" key="5">
    <source>
        <dbReference type="SAM" id="MobiDB-lite"/>
    </source>
</evidence>
<evidence type="ECO:0000313" key="6">
    <source>
        <dbReference type="EMBL" id="KAJ9602655.1"/>
    </source>
</evidence>
<dbReference type="SUPFAM" id="SSF56104">
    <property type="entry name" value="SAICAR synthase-like"/>
    <property type="match status" value="1"/>
</dbReference>
<feature type="region of interest" description="Disordered" evidence="5">
    <location>
        <begin position="659"/>
        <end position="716"/>
    </location>
</feature>
<keyword evidence="3 4" id="KW-0418">Kinase</keyword>
<feature type="region of interest" description="Disordered" evidence="5">
    <location>
        <begin position="1116"/>
        <end position="1150"/>
    </location>
</feature>
<dbReference type="GO" id="GO:0032958">
    <property type="term" value="P:inositol phosphate biosynthetic process"/>
    <property type="evidence" value="ECO:0007669"/>
    <property type="project" value="InterPro"/>
</dbReference>
<dbReference type="EC" id="2.7.-.-" evidence="4"/>
<evidence type="ECO:0000256" key="1">
    <source>
        <dbReference type="ARBA" id="ARBA00007374"/>
    </source>
</evidence>
<dbReference type="GO" id="GO:0005737">
    <property type="term" value="C:cytoplasm"/>
    <property type="evidence" value="ECO:0007669"/>
    <property type="project" value="TreeGrafter"/>
</dbReference>
<reference evidence="6" key="1">
    <citation type="submission" date="2022-10" db="EMBL/GenBank/DDBJ databases">
        <title>Culturing micro-colonial fungi from biological soil crusts in the Mojave desert and describing Neophaeococcomyces mojavensis, and introducing the new genera and species Taxawa tesnikishii.</title>
        <authorList>
            <person name="Kurbessoian T."/>
            <person name="Stajich J.E."/>
        </authorList>
    </citation>
    <scope>NUCLEOTIDE SEQUENCE</scope>
    <source>
        <strain evidence="6">TK_41</strain>
    </source>
</reference>
<dbReference type="InterPro" id="IPR005522">
    <property type="entry name" value="IPK"/>
</dbReference>
<feature type="region of interest" description="Disordered" evidence="5">
    <location>
        <begin position="86"/>
        <end position="290"/>
    </location>
</feature>